<gene>
    <name evidence="1" type="ORF">ACFQKE_17955</name>
</gene>
<dbReference type="PROSITE" id="PS51257">
    <property type="entry name" value="PROKAR_LIPOPROTEIN"/>
    <property type="match status" value="1"/>
</dbReference>
<dbReference type="EMBL" id="JBHTAT010000004">
    <property type="protein sequence ID" value="MFC7257146.1"/>
    <property type="molecule type" value="Genomic_DNA"/>
</dbReference>
<reference evidence="1 2" key="1">
    <citation type="journal article" date="2019" name="Int. J. Syst. Evol. Microbiol.">
        <title>The Global Catalogue of Microorganisms (GCM) 10K type strain sequencing project: providing services to taxonomists for standard genome sequencing and annotation.</title>
        <authorList>
            <consortium name="The Broad Institute Genomics Platform"/>
            <consortium name="The Broad Institute Genome Sequencing Center for Infectious Disease"/>
            <person name="Wu L."/>
            <person name="Ma J."/>
        </authorList>
    </citation>
    <scope>NUCLEOTIDE SEQUENCE [LARGE SCALE GENOMIC DNA]</scope>
    <source>
        <strain evidence="1 2">GX21</strain>
    </source>
</reference>
<proteinExistence type="predicted"/>
<accession>A0ABD6A3E6</accession>
<dbReference type="Pfam" id="PF26515">
    <property type="entry name" value="Ig_halo_2"/>
    <property type="match status" value="1"/>
</dbReference>
<protein>
    <recommendedName>
        <fullName evidence="3">Cohesin domain-containing protein</fullName>
    </recommendedName>
</protein>
<evidence type="ECO:0000313" key="2">
    <source>
        <dbReference type="Proteomes" id="UP001596434"/>
    </source>
</evidence>
<comment type="caution">
    <text evidence="1">The sequence shown here is derived from an EMBL/GenBank/DDBJ whole genome shotgun (WGS) entry which is preliminary data.</text>
</comment>
<dbReference type="GeneID" id="96955437"/>
<sequence>MVRILHATVAALVVLAGCGALPGGGSPDAPQQTVSIGISNNHNESHVVRVSTIPPEVEGLEVTYENGSTHRFDVSSFDALPRDGLRNATAIATTDSTGLTREFTVGPEEGVGTTLEDVPANVTVVYFVLQDGGHQTVRGAGVARCSSDTATTDLEIVIRPDGSLHSAVTCSDGSS</sequence>
<evidence type="ECO:0000313" key="1">
    <source>
        <dbReference type="EMBL" id="MFC7257146.1"/>
    </source>
</evidence>
<dbReference type="RefSeq" id="WP_340696199.1">
    <property type="nucleotide sequence ID" value="NZ_JBHTAT010000004.1"/>
</dbReference>
<name>A0ABD6A3E6_9EURY</name>
<dbReference type="AlphaFoldDB" id="A0ABD6A3E6"/>
<dbReference type="Proteomes" id="UP001596434">
    <property type="component" value="Unassembled WGS sequence"/>
</dbReference>
<organism evidence="1 2">
    <name type="scientific">Haloplanus litoreus</name>
    <dbReference type="NCBI Taxonomy" id="767515"/>
    <lineage>
        <taxon>Archaea</taxon>
        <taxon>Methanobacteriati</taxon>
        <taxon>Methanobacteriota</taxon>
        <taxon>Stenosarchaea group</taxon>
        <taxon>Halobacteria</taxon>
        <taxon>Halobacteriales</taxon>
        <taxon>Haloferacaceae</taxon>
        <taxon>Haloplanus</taxon>
    </lineage>
</organism>
<dbReference type="InterPro" id="IPR058994">
    <property type="entry name" value="Ig-containing_halobact"/>
</dbReference>
<keyword evidence="2" id="KW-1185">Reference proteome</keyword>
<evidence type="ECO:0008006" key="3">
    <source>
        <dbReference type="Google" id="ProtNLM"/>
    </source>
</evidence>